<name>A0A2N5TL77_9BASI</name>
<dbReference type="AlphaFoldDB" id="A0A2N5TL77"/>
<sequence>MILSHWNPVKQVASLDRSPSSPVRQACLTSVPVKQASLTVPVAKRGHPAWRLVPFNQLGDPARQCWYSDLSRVCAPALSGFSGRSARLFLFLPASSLESLFLISNRNHRIPTPPTTTNLKYSSGRVAW</sequence>
<keyword evidence="2" id="KW-1185">Reference proteome</keyword>
<protein>
    <submittedName>
        <fullName evidence="1">Uncharacterized protein</fullName>
    </submittedName>
</protein>
<proteinExistence type="predicted"/>
<reference evidence="1 2" key="1">
    <citation type="submission" date="2017-11" db="EMBL/GenBank/DDBJ databases">
        <title>De novo assembly and phasing of dikaryotic genomes from two isolates of Puccinia coronata f. sp. avenae, the causal agent of oat crown rust.</title>
        <authorList>
            <person name="Miller M.E."/>
            <person name="Zhang Y."/>
            <person name="Omidvar V."/>
            <person name="Sperschneider J."/>
            <person name="Schwessinger B."/>
            <person name="Raley C."/>
            <person name="Palmer J.M."/>
            <person name="Garnica D."/>
            <person name="Upadhyaya N."/>
            <person name="Rathjen J."/>
            <person name="Taylor J.M."/>
            <person name="Park R.F."/>
            <person name="Dodds P.N."/>
            <person name="Hirsch C.D."/>
            <person name="Kianian S.F."/>
            <person name="Figueroa M."/>
        </authorList>
    </citation>
    <scope>NUCLEOTIDE SEQUENCE [LARGE SCALE GENOMIC DNA]</scope>
    <source>
        <strain evidence="1">12NC29</strain>
    </source>
</reference>
<evidence type="ECO:0000313" key="2">
    <source>
        <dbReference type="Proteomes" id="UP000235388"/>
    </source>
</evidence>
<organism evidence="1 2">
    <name type="scientific">Puccinia coronata f. sp. avenae</name>
    <dbReference type="NCBI Taxonomy" id="200324"/>
    <lineage>
        <taxon>Eukaryota</taxon>
        <taxon>Fungi</taxon>
        <taxon>Dikarya</taxon>
        <taxon>Basidiomycota</taxon>
        <taxon>Pucciniomycotina</taxon>
        <taxon>Pucciniomycetes</taxon>
        <taxon>Pucciniales</taxon>
        <taxon>Pucciniaceae</taxon>
        <taxon>Puccinia</taxon>
    </lineage>
</organism>
<accession>A0A2N5TL77</accession>
<gene>
    <name evidence="1" type="ORF">PCANC_26632</name>
</gene>
<comment type="caution">
    <text evidence="1">The sequence shown here is derived from an EMBL/GenBank/DDBJ whole genome shotgun (WGS) entry which is preliminary data.</text>
</comment>
<evidence type="ECO:0000313" key="1">
    <source>
        <dbReference type="EMBL" id="PLW26250.1"/>
    </source>
</evidence>
<dbReference type="EMBL" id="PGCJ01000555">
    <property type="protein sequence ID" value="PLW26250.1"/>
    <property type="molecule type" value="Genomic_DNA"/>
</dbReference>
<dbReference type="Proteomes" id="UP000235388">
    <property type="component" value="Unassembled WGS sequence"/>
</dbReference>